<dbReference type="GO" id="GO:0008168">
    <property type="term" value="F:methyltransferase activity"/>
    <property type="evidence" value="ECO:0007669"/>
    <property type="project" value="UniProtKB-KW"/>
</dbReference>
<comment type="similarity">
    <text evidence="1">Belongs to the methyltransferase superfamily.</text>
</comment>
<proteinExistence type="inferred from homology"/>
<evidence type="ECO:0008006" key="6">
    <source>
        <dbReference type="Google" id="ProtNLM"/>
    </source>
</evidence>
<dbReference type="SUPFAM" id="SSF53335">
    <property type="entry name" value="S-adenosyl-L-methionine-dependent methyltransferases"/>
    <property type="match status" value="2"/>
</dbReference>
<keyword evidence="3" id="KW-0808">Transferase</keyword>
<dbReference type="KEGG" id="beq:BEWA_032810"/>
<organism evidence="4 5">
    <name type="scientific">Theileria equi strain WA</name>
    <dbReference type="NCBI Taxonomy" id="1537102"/>
    <lineage>
        <taxon>Eukaryota</taxon>
        <taxon>Sar</taxon>
        <taxon>Alveolata</taxon>
        <taxon>Apicomplexa</taxon>
        <taxon>Aconoidasida</taxon>
        <taxon>Piroplasmida</taxon>
        <taxon>Theileriidae</taxon>
        <taxon>Theileria</taxon>
    </lineage>
</organism>
<evidence type="ECO:0000313" key="5">
    <source>
        <dbReference type="Proteomes" id="UP000031512"/>
    </source>
</evidence>
<sequence length="769" mass="86386">MDVLPTDVSSFRSPQYWNQFYSNPKLVNFEWYGDFKRILFAFQKCLEEQKVFATETGTLGGANDHKNALIVNVGCGNSNTSNVLIDEGYQVVYNLDFSEQVLQDMRKTCKGNTHMIKVDVSSSEYAEFGRMINDKHKGQRKIIIDKAFLDAFISIGEGEGEETIKQRAKSYIENTLEMMSFGDVFVIISLAQDYVVKEIIRNVLFKDVFVDIYPLDLDDGKKDNRIKKSRAKAAHLMQFLFAIYKVDKSKHINRKQCKMGSIGTFGVEYFEVGQIAKMIKRTRTTFYLGPTIRDYTPGRRLTFDIYPKDKDSSCFTAAVYDVVDVADVKLSTCAIIVPTGQEQLWMFSTTEGNEELAKNAKSKRIIIVWLKYDTLDIAGGEHIENPLESPQTEAMNYIQNNLGEVLNKLSLESSGGVTIMKIGETSAVKSWKCVVPSKYAGNIIVRDIFDDSMQDCYKRQMIFSSSPQVIQSEVMYREESGVEKFLFNYPSNEYHVAVALSMAFLPSQSGSVAILGSGTGVLTSILLLFLNNRMHLVELDDAVINIGREYFGLDVSSTIYIKQFSSDTTFAHEQILHIHGDALGYLERCGDCDAIILDINNGDEGVEDVNDDALVGKIGETETTPQGKPLTQGTRDVFLEKGILMSPNPRFLEKDALDNVDRILSSSNGLFIVNLLTRSNTAKKRVLEMLDERFKWIAVIKTPNDLNDVLVCSNSSVPSAQEMYIRHAHVLKDDYSLISDFGTWTNGFSILKSDGQGMVLADVEDFGKV</sequence>
<reference evidence="4 5" key="1">
    <citation type="journal article" date="2012" name="BMC Genomics">
        <title>Comparative genomic analysis and phylogenetic position of Theileria equi.</title>
        <authorList>
            <person name="Kappmeyer L.S."/>
            <person name="Thiagarajan M."/>
            <person name="Herndon D.R."/>
            <person name="Ramsay J.D."/>
            <person name="Caler E."/>
            <person name="Djikeng A."/>
            <person name="Gillespie J.J."/>
            <person name="Lau A.O."/>
            <person name="Roalson E.H."/>
            <person name="Silva J.C."/>
            <person name="Silva M.G."/>
            <person name="Suarez C.E."/>
            <person name="Ueti M.W."/>
            <person name="Nene V.M."/>
            <person name="Mealey R.H."/>
            <person name="Knowles D.P."/>
            <person name="Brayton K.A."/>
        </authorList>
    </citation>
    <scope>NUCLEOTIDE SEQUENCE [LARGE SCALE GENOMIC DNA]</scope>
    <source>
        <strain evidence="4 5">WA</strain>
    </source>
</reference>
<dbReference type="InterPro" id="IPR029063">
    <property type="entry name" value="SAM-dependent_MTases_sf"/>
</dbReference>
<dbReference type="Gene3D" id="3.40.50.150">
    <property type="entry name" value="Vaccinia Virus protein VP39"/>
    <property type="match status" value="2"/>
</dbReference>
<dbReference type="EMBL" id="CP001669">
    <property type="protein sequence ID" value="AFZ80428.1"/>
    <property type="molecule type" value="Genomic_DNA"/>
</dbReference>
<name>L0AYX4_THEEQ</name>
<protein>
    <recommendedName>
        <fullName evidence="6">Methyltransferase domain-containing protein</fullName>
    </recommendedName>
</protein>
<gene>
    <name evidence="4" type="ORF">BEWA_032810</name>
</gene>
<dbReference type="STRING" id="1537102.L0AYX4"/>
<dbReference type="GO" id="GO:0032259">
    <property type="term" value="P:methylation"/>
    <property type="evidence" value="ECO:0007669"/>
    <property type="project" value="UniProtKB-KW"/>
</dbReference>
<dbReference type="Proteomes" id="UP000031512">
    <property type="component" value="Chromosome 1"/>
</dbReference>
<dbReference type="OrthoDB" id="411785at2759"/>
<evidence type="ECO:0000256" key="1">
    <source>
        <dbReference type="ARBA" id="ARBA00008361"/>
    </source>
</evidence>
<dbReference type="VEuPathDB" id="PiroplasmaDB:BEWA_032810"/>
<dbReference type="GeneID" id="15807031"/>
<accession>L0AYX4</accession>
<keyword evidence="2" id="KW-0489">Methyltransferase</keyword>
<dbReference type="InterPro" id="IPR051419">
    <property type="entry name" value="Lys/N-term_MeTrsfase_sf"/>
</dbReference>
<dbReference type="eggNOG" id="KOG2352">
    <property type="taxonomic scope" value="Eukaryota"/>
</dbReference>
<dbReference type="PANTHER" id="PTHR12176">
    <property type="entry name" value="SAM-DEPENDENT METHYLTRANSFERASE SUPERFAMILY PROTEIN"/>
    <property type="match status" value="1"/>
</dbReference>
<evidence type="ECO:0000256" key="3">
    <source>
        <dbReference type="ARBA" id="ARBA00022679"/>
    </source>
</evidence>
<keyword evidence="5" id="KW-1185">Reference proteome</keyword>
<evidence type="ECO:0000256" key="2">
    <source>
        <dbReference type="ARBA" id="ARBA00022603"/>
    </source>
</evidence>
<dbReference type="RefSeq" id="XP_004830094.1">
    <property type="nucleotide sequence ID" value="XM_004830037.1"/>
</dbReference>
<dbReference type="AlphaFoldDB" id="L0AYX4"/>
<evidence type="ECO:0000313" key="4">
    <source>
        <dbReference type="EMBL" id="AFZ80428.1"/>
    </source>
</evidence>